<organism evidence="4 5">
    <name type="scientific">Kaistia nematophila</name>
    <dbReference type="NCBI Taxonomy" id="2994654"/>
    <lineage>
        <taxon>Bacteria</taxon>
        <taxon>Pseudomonadati</taxon>
        <taxon>Pseudomonadota</taxon>
        <taxon>Alphaproteobacteria</taxon>
        <taxon>Hyphomicrobiales</taxon>
        <taxon>Kaistiaceae</taxon>
        <taxon>Kaistia</taxon>
    </lineage>
</organism>
<dbReference type="InterPro" id="IPR000683">
    <property type="entry name" value="Gfo/Idh/MocA-like_OxRdtase_N"/>
</dbReference>
<comment type="caution">
    <text evidence="4">The sequence shown here is derived from an EMBL/GenBank/DDBJ whole genome shotgun (WGS) entry which is preliminary data.</text>
</comment>
<evidence type="ECO:0000313" key="4">
    <source>
        <dbReference type="EMBL" id="MCX5570982.1"/>
    </source>
</evidence>
<reference evidence="4" key="1">
    <citation type="submission" date="2022-11" db="EMBL/GenBank/DDBJ databases">
        <title>Biodiversity and phylogenetic relationships of bacteria.</title>
        <authorList>
            <person name="Machado R.A.R."/>
            <person name="Bhat A."/>
            <person name="Loulou A."/>
            <person name="Kallel S."/>
        </authorList>
    </citation>
    <scope>NUCLEOTIDE SEQUENCE</scope>
    <source>
        <strain evidence="4">K-TC2</strain>
    </source>
</reference>
<protein>
    <submittedName>
        <fullName evidence="4">Gfo/Idh/MocA family oxidoreductase</fullName>
    </submittedName>
</protein>
<feature type="domain" description="GFO/IDH/MocA-like oxidoreductase" evidence="3">
    <location>
        <begin position="131"/>
        <end position="266"/>
    </location>
</feature>
<dbReference type="Pfam" id="PF01408">
    <property type="entry name" value="GFO_IDH_MocA"/>
    <property type="match status" value="1"/>
</dbReference>
<gene>
    <name evidence="4" type="ORF">OSH07_17385</name>
</gene>
<sequence length="379" mass="40030">MSKVHQIGLIGAGNISEAYLKLAPLFPGTKIVAVADLSAEAAKARAGQFGVRALTVDELLKDSEIDTVINLTIPAAHYEVSNAILSAGKHAYSEKPFALSVEDGKKLVALADAKGLKLGSAPDTFLGGAGQTARKMLDDGKIGKVIAGTMHVLSRGMEMWHPNPGFFFQPGGGPILDLGPYYIAALVNLLGPIRTVTAVATKGFEDRLVTAEGPLKGKTVPVGTPTTINAILHFVSGAQVTLTASWDVWKHGHVNPIELYGSEGTMLVPDPNFFGGTLRYSEKNGDYIEVDTSGAPFGKSNWQDGKHANYRMLGVADLLDAADHGREPRCSGRVALHALDAMVSILDAAAQEKVITLSTTTDRPAPLTQADADRLTAAR</sequence>
<dbReference type="GO" id="GO:0016491">
    <property type="term" value="F:oxidoreductase activity"/>
    <property type="evidence" value="ECO:0007669"/>
    <property type="project" value="UniProtKB-KW"/>
</dbReference>
<keyword evidence="1" id="KW-0560">Oxidoreductase</keyword>
<dbReference type="InterPro" id="IPR050463">
    <property type="entry name" value="Gfo/Idh/MocA_oxidrdct_glycsds"/>
</dbReference>
<dbReference type="Pfam" id="PF22725">
    <property type="entry name" value="GFO_IDH_MocA_C3"/>
    <property type="match status" value="1"/>
</dbReference>
<keyword evidence="5" id="KW-1185">Reference proteome</keyword>
<dbReference type="AlphaFoldDB" id="A0A9X3E582"/>
<accession>A0A9X3E582</accession>
<dbReference type="SUPFAM" id="SSF55347">
    <property type="entry name" value="Glyceraldehyde-3-phosphate dehydrogenase-like, C-terminal domain"/>
    <property type="match status" value="1"/>
</dbReference>
<dbReference type="Gene3D" id="3.30.360.10">
    <property type="entry name" value="Dihydrodipicolinate Reductase, domain 2"/>
    <property type="match status" value="1"/>
</dbReference>
<dbReference type="InterPro" id="IPR055170">
    <property type="entry name" value="GFO_IDH_MocA-like_dom"/>
</dbReference>
<dbReference type="PANTHER" id="PTHR43818">
    <property type="entry name" value="BCDNA.GH03377"/>
    <property type="match status" value="1"/>
</dbReference>
<dbReference type="GO" id="GO:0000166">
    <property type="term" value="F:nucleotide binding"/>
    <property type="evidence" value="ECO:0007669"/>
    <property type="project" value="InterPro"/>
</dbReference>
<evidence type="ECO:0000313" key="5">
    <source>
        <dbReference type="Proteomes" id="UP001144805"/>
    </source>
</evidence>
<proteinExistence type="predicted"/>
<dbReference type="EMBL" id="JAPKNK010000007">
    <property type="protein sequence ID" value="MCX5570982.1"/>
    <property type="molecule type" value="Genomic_DNA"/>
</dbReference>
<dbReference type="SUPFAM" id="SSF51735">
    <property type="entry name" value="NAD(P)-binding Rossmann-fold domains"/>
    <property type="match status" value="1"/>
</dbReference>
<evidence type="ECO:0000259" key="2">
    <source>
        <dbReference type="Pfam" id="PF01408"/>
    </source>
</evidence>
<dbReference type="Proteomes" id="UP001144805">
    <property type="component" value="Unassembled WGS sequence"/>
</dbReference>
<dbReference type="InterPro" id="IPR036291">
    <property type="entry name" value="NAD(P)-bd_dom_sf"/>
</dbReference>
<dbReference type="PANTHER" id="PTHR43818:SF11">
    <property type="entry name" value="BCDNA.GH03377"/>
    <property type="match status" value="1"/>
</dbReference>
<dbReference type="Gene3D" id="3.40.50.720">
    <property type="entry name" value="NAD(P)-binding Rossmann-like Domain"/>
    <property type="match status" value="1"/>
</dbReference>
<dbReference type="RefSeq" id="WP_266339936.1">
    <property type="nucleotide sequence ID" value="NZ_JAPKNK010000007.1"/>
</dbReference>
<evidence type="ECO:0000256" key="1">
    <source>
        <dbReference type="ARBA" id="ARBA00023002"/>
    </source>
</evidence>
<name>A0A9X3E582_9HYPH</name>
<evidence type="ECO:0000259" key="3">
    <source>
        <dbReference type="Pfam" id="PF22725"/>
    </source>
</evidence>
<feature type="domain" description="Gfo/Idh/MocA-like oxidoreductase N-terminal" evidence="2">
    <location>
        <begin position="6"/>
        <end position="118"/>
    </location>
</feature>